<evidence type="ECO:0000313" key="3">
    <source>
        <dbReference type="Proteomes" id="UP000240883"/>
    </source>
</evidence>
<feature type="region of interest" description="Disordered" evidence="1">
    <location>
        <begin position="59"/>
        <end position="92"/>
    </location>
</feature>
<evidence type="ECO:0000256" key="1">
    <source>
        <dbReference type="SAM" id="MobiDB-lite"/>
    </source>
</evidence>
<keyword evidence="3" id="KW-1185">Reference proteome</keyword>
<dbReference type="AlphaFoldDB" id="A0A2T2NU78"/>
<dbReference type="EMBL" id="KZ678133">
    <property type="protein sequence ID" value="PSN68977.1"/>
    <property type="molecule type" value="Genomic_DNA"/>
</dbReference>
<reference evidence="2 3" key="1">
    <citation type="journal article" date="2018" name="Front. Microbiol.">
        <title>Genome-Wide Analysis of Corynespora cassiicola Leaf Fall Disease Putative Effectors.</title>
        <authorList>
            <person name="Lopez D."/>
            <person name="Ribeiro S."/>
            <person name="Label P."/>
            <person name="Fumanal B."/>
            <person name="Venisse J.S."/>
            <person name="Kohler A."/>
            <person name="de Oliveira R.R."/>
            <person name="Labutti K."/>
            <person name="Lipzen A."/>
            <person name="Lail K."/>
            <person name="Bauer D."/>
            <person name="Ohm R.A."/>
            <person name="Barry K.W."/>
            <person name="Spatafora J."/>
            <person name="Grigoriev I.V."/>
            <person name="Martin F.M."/>
            <person name="Pujade-Renaud V."/>
        </authorList>
    </citation>
    <scope>NUCLEOTIDE SEQUENCE [LARGE SCALE GENOMIC DNA]</scope>
    <source>
        <strain evidence="2 3">Philippines</strain>
    </source>
</reference>
<gene>
    <name evidence="2" type="ORF">BS50DRAFT_675233</name>
</gene>
<accession>A0A2T2NU78</accession>
<feature type="compositionally biased region" description="Polar residues" evidence="1">
    <location>
        <begin position="14"/>
        <end position="24"/>
    </location>
</feature>
<organism evidence="2 3">
    <name type="scientific">Corynespora cassiicola Philippines</name>
    <dbReference type="NCBI Taxonomy" id="1448308"/>
    <lineage>
        <taxon>Eukaryota</taxon>
        <taxon>Fungi</taxon>
        <taxon>Dikarya</taxon>
        <taxon>Ascomycota</taxon>
        <taxon>Pezizomycotina</taxon>
        <taxon>Dothideomycetes</taxon>
        <taxon>Pleosporomycetidae</taxon>
        <taxon>Pleosporales</taxon>
        <taxon>Corynesporascaceae</taxon>
        <taxon>Corynespora</taxon>
    </lineage>
</organism>
<sequence length="114" mass="12489">MVFFGRITYMQCQTSLPASNHPTPSSSSSSSSKFIFKPRYQPPAAGNFVFKPRYQPPAAGNFIIKPEQQRPAPETAPTLRQRGNGDAQVPASSRVLAAHRRLMAVELGKMGRGE</sequence>
<name>A0A2T2NU78_CORCC</name>
<proteinExistence type="predicted"/>
<evidence type="ECO:0000313" key="2">
    <source>
        <dbReference type="EMBL" id="PSN68977.1"/>
    </source>
</evidence>
<dbReference type="Proteomes" id="UP000240883">
    <property type="component" value="Unassembled WGS sequence"/>
</dbReference>
<feature type="region of interest" description="Disordered" evidence="1">
    <location>
        <begin position="14"/>
        <end position="36"/>
    </location>
</feature>
<protein>
    <submittedName>
        <fullName evidence="2">Uncharacterized protein</fullName>
    </submittedName>
</protein>